<reference evidence="2" key="2">
    <citation type="submission" date="2014-03" db="EMBL/GenBank/DDBJ databases">
        <title>Candidatus Competibacter-lineage genomes retrieved from metagenomes reveal functional metabolic diversity.</title>
        <authorList>
            <person name="McIlroy S.J."/>
            <person name="Albertsen M."/>
            <person name="Andresen E.K."/>
            <person name="Saunders A.M."/>
            <person name="Kristiansen R."/>
            <person name="Stokholm-Bjerregaard M."/>
            <person name="Nielsen K.L."/>
            <person name="Nielsen P.H."/>
        </authorList>
    </citation>
    <scope>NUCLEOTIDE SEQUENCE</scope>
    <source>
        <strain evidence="2">Run_A_D11</strain>
    </source>
</reference>
<gene>
    <name evidence="2" type="ORF">BN873_300034</name>
</gene>
<dbReference type="RefSeq" id="WP_048672593.1">
    <property type="nucleotide sequence ID" value="NZ_CBTJ020000037.1"/>
</dbReference>
<keyword evidence="3" id="KW-1185">Reference proteome</keyword>
<organism evidence="2 3">
    <name type="scientific">Candidatus Competibacter denitrificans Run_A_D11</name>
    <dbReference type="NCBI Taxonomy" id="1400863"/>
    <lineage>
        <taxon>Bacteria</taxon>
        <taxon>Pseudomonadati</taxon>
        <taxon>Pseudomonadota</taxon>
        <taxon>Gammaproteobacteria</taxon>
        <taxon>Candidatus Competibacteraceae</taxon>
        <taxon>Candidatus Competibacter</taxon>
    </lineage>
</organism>
<proteinExistence type="predicted"/>
<keyword evidence="2" id="KW-0472">Membrane</keyword>
<keyword evidence="2" id="KW-0812">Transmembrane</keyword>
<reference evidence="2" key="1">
    <citation type="submission" date="2013-07" db="EMBL/GenBank/DDBJ databases">
        <authorList>
            <person name="McIlroy S."/>
        </authorList>
    </citation>
    <scope>NUCLEOTIDE SEQUENCE [LARGE SCALE GENOMIC DNA]</scope>
    <source>
        <strain evidence="2">Run_A_D11</strain>
    </source>
</reference>
<dbReference type="NCBIfam" id="TIGR02914">
    <property type="entry name" value="EpsI_fam"/>
    <property type="match status" value="1"/>
</dbReference>
<dbReference type="Proteomes" id="UP000035760">
    <property type="component" value="Unassembled WGS sequence"/>
</dbReference>
<protein>
    <submittedName>
        <fullName evidence="2">Eight transmembrane protein EpsH</fullName>
    </submittedName>
</protein>
<dbReference type="Pfam" id="PF11984">
    <property type="entry name" value="DUF3485"/>
    <property type="match status" value="1"/>
</dbReference>
<evidence type="ECO:0000313" key="3">
    <source>
        <dbReference type="Proteomes" id="UP000035760"/>
    </source>
</evidence>
<dbReference type="InterPro" id="IPR014263">
    <property type="entry name" value="Methanolan_biosynth_EpsI"/>
</dbReference>
<dbReference type="AlphaFoldDB" id="W6MD26"/>
<feature type="domain" description="Methanolan biosynthesis EpsI" evidence="1">
    <location>
        <begin position="9"/>
        <end position="212"/>
    </location>
</feature>
<dbReference type="STRING" id="1400863.BN873_300034"/>
<sequence length="220" mass="24980">MLARMVTTIILMLLGALYLARADHFEQVPTRQSLVTMPLLIGTWRGENLPNFDQKIESVLGVDEYVNRFYHKEPLPPVSLYVGYYRSQRQGDTMHSPLNCLPGAGWEPVRRDRIQLPLVRDGGTEEMVEINRLTIQKGLERQVVLYWYQSHNRIIASEYLGKIYTVLDAIRYNRTDAALVRIISPVISSGTEADSERAATDFAQAILPILGWYLPAASTT</sequence>
<evidence type="ECO:0000259" key="1">
    <source>
        <dbReference type="Pfam" id="PF11984"/>
    </source>
</evidence>
<dbReference type="OrthoDB" id="9797363at2"/>
<evidence type="ECO:0000313" key="2">
    <source>
        <dbReference type="EMBL" id="CDI02413.1"/>
    </source>
</evidence>
<accession>W6MD26</accession>
<dbReference type="EMBL" id="CBTJ020000037">
    <property type="protein sequence ID" value="CDI02413.1"/>
    <property type="molecule type" value="Genomic_DNA"/>
</dbReference>
<comment type="caution">
    <text evidence="2">The sequence shown here is derived from an EMBL/GenBank/DDBJ whole genome shotgun (WGS) entry which is preliminary data.</text>
</comment>
<name>W6MD26_9GAMM</name>